<feature type="compositionally biased region" description="Polar residues" evidence="1">
    <location>
        <begin position="328"/>
        <end position="337"/>
    </location>
</feature>
<feature type="region of interest" description="Disordered" evidence="1">
    <location>
        <begin position="401"/>
        <end position="471"/>
    </location>
</feature>
<reference evidence="2 3" key="1">
    <citation type="journal article" date="2024" name="J. Plant Pathol.">
        <title>Sequence and assembly of the genome of Seiridium unicorne, isolate CBS 538.82, causal agent of cypress canker disease.</title>
        <authorList>
            <person name="Scali E."/>
            <person name="Rocca G.D."/>
            <person name="Danti R."/>
            <person name="Garbelotto M."/>
            <person name="Barberini S."/>
            <person name="Baroncelli R."/>
            <person name="Emiliani G."/>
        </authorList>
    </citation>
    <scope>NUCLEOTIDE SEQUENCE [LARGE SCALE GENOMIC DNA]</scope>
    <source>
        <strain evidence="2 3">BM-138-508</strain>
    </source>
</reference>
<feature type="region of interest" description="Disordered" evidence="1">
    <location>
        <begin position="322"/>
        <end position="365"/>
    </location>
</feature>
<dbReference type="PANTHER" id="PTHR38166">
    <property type="entry name" value="C2H2-TYPE DOMAIN-CONTAINING PROTEIN-RELATED"/>
    <property type="match status" value="1"/>
</dbReference>
<dbReference type="PANTHER" id="PTHR38166:SF1">
    <property type="entry name" value="C2H2-TYPE DOMAIN-CONTAINING PROTEIN"/>
    <property type="match status" value="1"/>
</dbReference>
<feature type="region of interest" description="Disordered" evidence="1">
    <location>
        <begin position="68"/>
        <end position="102"/>
    </location>
</feature>
<name>A0ABR2V9G5_9PEZI</name>
<sequence>MVSYQFKGDLSTGQPIARALPSGRSNQTEHDELHGEDTTYTCPISQYLESDGDLIIARLHGFTVKPRDNYSRARRRRPSGHLPDARTGPTGSGAPCSPSAATTTSNGAFALTVEPIARAEVSLEQTELLQGSIHGSIASKFQDSGYGSDIAAGPGSAPIPDLQSLRDDTARRESQLPLVSHSASWVPGKSRDSGLLLPCEFSGHNQCPHKFHYQDPVPYIEHVLATHLFNHTPQKLGCWFCDRTWDVLSDALGPHDHHPLCERGCQYHGPGSKPLSEIFRSRMDHISDHVRADPTILHSMNPDKFLADESLLRLPMKPRPIGQLGSHLASSGSFSKPSRTEGPVSPTATRYPASRGNAESLVRPDDARGLGLPAAAKSQLITALHNGLRLFLFRGINTTTPQHTAHQDAQDTPNQGSGHKRGSASVPGEPPTKRSRRNVGKPSPDKGGDGNGDGGDDDPPGGRIPDTGKTDFIAPPLKLACPFVQHNPGSNHLKECKASWPSVRRLKEHLRRRHLPPLRCSCCQRRFFTEKAQEKHITNCVQVPPVDDGIQAKLGQLHDKNRFQGKAETEKWAEVYSILFPEVRRDLYPSSFCEGTIAQTTRITTAYISGTVSGQLSEVESDQIARNCDALCLSGFVDRQIPKVLGNDINQLGLKQGTGFVVNEDKTLSFTEQGRMRVTQVLSQSIKSTVEDFLRSLLPANDSEDDEGQRKTRVACKFLTDKGNAYDIASRIVHLDFELRDVILPAVCEEDSNGREPNIPRDDKTFVDSGYGSATGSKLYSARGPSTQAPVVNTTVDPARLSMKWPGFHDPMCHGNEPFNNMDDDTL</sequence>
<gene>
    <name evidence="2" type="ORF">SUNI508_04044</name>
</gene>
<organism evidence="2 3">
    <name type="scientific">Seiridium unicorne</name>
    <dbReference type="NCBI Taxonomy" id="138068"/>
    <lineage>
        <taxon>Eukaryota</taxon>
        <taxon>Fungi</taxon>
        <taxon>Dikarya</taxon>
        <taxon>Ascomycota</taxon>
        <taxon>Pezizomycotina</taxon>
        <taxon>Sordariomycetes</taxon>
        <taxon>Xylariomycetidae</taxon>
        <taxon>Amphisphaeriales</taxon>
        <taxon>Sporocadaceae</taxon>
        <taxon>Seiridium</taxon>
    </lineage>
</organism>
<accession>A0ABR2V9G5</accession>
<protein>
    <recommendedName>
        <fullName evidence="4">C2H2-type domain-containing protein</fullName>
    </recommendedName>
</protein>
<feature type="region of interest" description="Disordered" evidence="1">
    <location>
        <begin position="1"/>
        <end position="37"/>
    </location>
</feature>
<keyword evidence="3" id="KW-1185">Reference proteome</keyword>
<dbReference type="EMBL" id="JARVKF010000068">
    <property type="protein sequence ID" value="KAK9423563.1"/>
    <property type="molecule type" value="Genomic_DNA"/>
</dbReference>
<dbReference type="Proteomes" id="UP001408356">
    <property type="component" value="Unassembled WGS sequence"/>
</dbReference>
<comment type="caution">
    <text evidence="2">The sequence shown here is derived from an EMBL/GenBank/DDBJ whole genome shotgun (WGS) entry which is preliminary data.</text>
</comment>
<evidence type="ECO:0000313" key="3">
    <source>
        <dbReference type="Proteomes" id="UP001408356"/>
    </source>
</evidence>
<evidence type="ECO:0008006" key="4">
    <source>
        <dbReference type="Google" id="ProtNLM"/>
    </source>
</evidence>
<evidence type="ECO:0000256" key="1">
    <source>
        <dbReference type="SAM" id="MobiDB-lite"/>
    </source>
</evidence>
<proteinExistence type="predicted"/>
<evidence type="ECO:0000313" key="2">
    <source>
        <dbReference type="EMBL" id="KAK9423563.1"/>
    </source>
</evidence>
<feature type="compositionally biased region" description="Basic and acidic residues" evidence="1">
    <location>
        <begin position="27"/>
        <end position="37"/>
    </location>
</feature>